<accession>A0A814E607</accession>
<dbReference type="SUPFAM" id="SSF48371">
    <property type="entry name" value="ARM repeat"/>
    <property type="match status" value="1"/>
</dbReference>
<evidence type="ECO:0000313" key="4">
    <source>
        <dbReference type="Proteomes" id="UP000663829"/>
    </source>
</evidence>
<feature type="compositionally biased region" description="Basic and acidic residues" evidence="1">
    <location>
        <begin position="154"/>
        <end position="199"/>
    </location>
</feature>
<protein>
    <submittedName>
        <fullName evidence="2">Uncharacterized protein</fullName>
    </submittedName>
</protein>
<dbReference type="Proteomes" id="UP000681722">
    <property type="component" value="Unassembled WGS sequence"/>
</dbReference>
<evidence type="ECO:0000313" key="3">
    <source>
        <dbReference type="EMBL" id="CAF3738127.1"/>
    </source>
</evidence>
<proteinExistence type="predicted"/>
<feature type="compositionally biased region" description="Acidic residues" evidence="1">
    <location>
        <begin position="271"/>
        <end position="282"/>
    </location>
</feature>
<gene>
    <name evidence="2" type="ORF">GPM918_LOCUS11898</name>
    <name evidence="3" type="ORF">SRO942_LOCUS11899</name>
</gene>
<feature type="compositionally biased region" description="Acidic residues" evidence="1">
    <location>
        <begin position="363"/>
        <end position="372"/>
    </location>
</feature>
<feature type="compositionally biased region" description="Acidic residues" evidence="1">
    <location>
        <begin position="201"/>
        <end position="212"/>
    </location>
</feature>
<evidence type="ECO:0000256" key="1">
    <source>
        <dbReference type="SAM" id="MobiDB-lite"/>
    </source>
</evidence>
<sequence length="1408" mass="163885">MFSETCKTLLQTIKDCKSKNQSPPSKQPLRLRKVIITALAIRKFQKFESDKFKQSIECVFDKTVAINELKRFHTQDKSFYLKEPKKFAYYIRKFTLTFDELKSVHTDLLSQLNQHLQGLDGNVDERVQYWEDPDDNVEEQVQDSKYSDDNVDEQVQRSEDSDSNVDEHVQYWEKSDSNIDEQVQRSEDSDGNVDEHVQYWEDPDDNVDEEVQGWEKSDSNIDEQVQRSEDSDGNVDEHVQYWEKSDGNIDEQVQRSEDSDGNVDEHVQYWEDPDDNVDEEVQGWEKSDSNIDEQVQRSEDSDVQRSEDSDGNVDEHVQYWEDPDDNVDEEVQGWKYSDGNADEQVQRSEDSDGNVDEHVQYWEDPDDNVDEEVQGWKYSDGNADEQVQRSEDSDGKVDEQAQYFLCLSLKYLTRNSKTLANEIQYADIIHLMKRCKNELVRTELVYTLAYMTEKSTLNNELINELNNLVLNRFDINEDAKGLLLIRLENSKSIPINDQLKTEHRFKSTGQSNGNNKMNKLIVTKTIQTVKSNYNNKDSEETKMIFLNLSDALKNRNRKLNMNTKLEEIDTVNDTTGDNRSMWRSTWAECINLYSLVVIQGQALKSDDKDNYLPKRLFGWHAVFDTNMSPKEVFTIAKRKKIYSFLINRMIVATLLRTSKKQQLNNDAIDKLMTCVTEFDNFVSILLNSEDDMVDLFVDSIYAEYNALNELKEPDIVVTFVKTIINKTIEVVIHKGWLWNSTEVKQKTFNKNELTEIIKTEINRIRLDSLNAIYNCSIRNKQVLTKERIKKIQKCLTNYQDDNVQFTKLIFQLMNIANSTNEIDYKTTFETYIDLLIRGISENSEVIINFMNNQAKDMRRSAELFTNDVLEKLINLLNNYVYDNKIKEDIMEIINNYLEHETNKALKDKHLESLIEYVMESSDSTATLINSVLTSILIIAEKGSSLSMKMMKKLINNMECFDESCSNYILLILSRVIQGRNYIEDEQDLEKISLKLESDNVVILNEDSKINFEQRSEKNQHGNQISLLTAKLILLSVENQVKITNKTIDNLVLALNNDDKQTKIISSKCIYFLSKYMPLENDALSQMKDFVNNQTYDVSVYILLAYSYGLVKLAECCKPIDSMYMENLSSLFVTQSLKLGGIDFANEINLNILEILKFEANKQKFEDENMFVLLDGILLLNENYSIKVLDILQIYTTTYTIPTSTIRALENELAFPERFENAFFTIHNVIRNGQSVTNKTLQILVDNLYMSINSRRRYNSFKLLEKARQNQDLPDNIFSKLELVKAGFTLSKSTNKKSIIKFIQDQTNNGMQLPIDTINALENEIHNEDVLQIFYNISKNKQIIQYDLLNKLIEIFKPDTDQFTLIDVFENVAKNNQTLSNKLLKKLEMALNREQIQDKVLLIFVYLAQ</sequence>
<comment type="caution">
    <text evidence="2">The sequence shown here is derived from an EMBL/GenBank/DDBJ whole genome shotgun (WGS) entry which is preliminary data.</text>
</comment>
<feature type="compositionally biased region" description="Basic and acidic residues" evidence="1">
    <location>
        <begin position="213"/>
        <end position="269"/>
    </location>
</feature>
<dbReference type="EMBL" id="CAJOBC010002541">
    <property type="protein sequence ID" value="CAF3738127.1"/>
    <property type="molecule type" value="Genomic_DNA"/>
</dbReference>
<feature type="compositionally biased region" description="Basic and acidic residues" evidence="1">
    <location>
        <begin position="344"/>
        <end position="361"/>
    </location>
</feature>
<feature type="region of interest" description="Disordered" evidence="1">
    <location>
        <begin position="140"/>
        <end position="372"/>
    </location>
</feature>
<dbReference type="Proteomes" id="UP000663829">
    <property type="component" value="Unassembled WGS sequence"/>
</dbReference>
<feature type="compositionally biased region" description="Basic and acidic residues" evidence="1">
    <location>
        <begin position="283"/>
        <end position="319"/>
    </location>
</feature>
<dbReference type="InterPro" id="IPR016024">
    <property type="entry name" value="ARM-type_fold"/>
</dbReference>
<organism evidence="2 4">
    <name type="scientific">Didymodactylos carnosus</name>
    <dbReference type="NCBI Taxonomy" id="1234261"/>
    <lineage>
        <taxon>Eukaryota</taxon>
        <taxon>Metazoa</taxon>
        <taxon>Spiralia</taxon>
        <taxon>Gnathifera</taxon>
        <taxon>Rotifera</taxon>
        <taxon>Eurotatoria</taxon>
        <taxon>Bdelloidea</taxon>
        <taxon>Philodinida</taxon>
        <taxon>Philodinidae</taxon>
        <taxon>Didymodactylos</taxon>
    </lineage>
</organism>
<keyword evidence="4" id="KW-1185">Reference proteome</keyword>
<name>A0A814E607_9BILA</name>
<feature type="non-terminal residue" evidence="2">
    <location>
        <position position="1"/>
    </location>
</feature>
<dbReference type="OrthoDB" id="10067052at2759"/>
<evidence type="ECO:0000313" key="2">
    <source>
        <dbReference type="EMBL" id="CAF0964378.1"/>
    </source>
</evidence>
<reference evidence="2" key="1">
    <citation type="submission" date="2021-02" db="EMBL/GenBank/DDBJ databases">
        <authorList>
            <person name="Nowell W R."/>
        </authorList>
    </citation>
    <scope>NUCLEOTIDE SEQUENCE</scope>
</reference>
<feature type="compositionally biased region" description="Acidic residues" evidence="1">
    <location>
        <begin position="321"/>
        <end position="331"/>
    </location>
</feature>
<dbReference type="EMBL" id="CAJNOQ010002541">
    <property type="protein sequence ID" value="CAF0964378.1"/>
    <property type="molecule type" value="Genomic_DNA"/>
</dbReference>